<protein>
    <submittedName>
        <fullName evidence="1">Uncharacterized protein</fullName>
    </submittedName>
</protein>
<dbReference type="VEuPathDB" id="FungiDB:QG37_06586"/>
<organism evidence="1 2">
    <name type="scientific">Candidozyma auris</name>
    <name type="common">Yeast</name>
    <name type="synonym">Candida auris</name>
    <dbReference type="NCBI Taxonomy" id="498019"/>
    <lineage>
        <taxon>Eukaryota</taxon>
        <taxon>Fungi</taxon>
        <taxon>Dikarya</taxon>
        <taxon>Ascomycota</taxon>
        <taxon>Saccharomycotina</taxon>
        <taxon>Pichiomycetes</taxon>
        <taxon>Metschnikowiaceae</taxon>
        <taxon>Candidozyma</taxon>
    </lineage>
</organism>
<proteinExistence type="predicted"/>
<sequence>MLTNARAMIGSLSGVLQTTQSPNTLFGHFILWSGVYTMEQVTTNVKSQFTACFTVYGVVAMTTPSSD</sequence>
<dbReference type="AlphaFoldDB" id="A0A0L0NSN1"/>
<reference evidence="2" key="1">
    <citation type="journal article" date="2015" name="BMC Genomics">
        <title>Draft genome of a commonly misdiagnosed multidrug resistant pathogen Candida auris.</title>
        <authorList>
            <person name="Chatterjee S."/>
            <person name="Alampalli S.V."/>
            <person name="Nageshan R.K."/>
            <person name="Chettiar S.T."/>
            <person name="Joshi S."/>
            <person name="Tatu U.S."/>
        </authorList>
    </citation>
    <scope>NUCLEOTIDE SEQUENCE [LARGE SCALE GENOMIC DNA]</scope>
    <source>
        <strain evidence="2">6684</strain>
    </source>
</reference>
<evidence type="ECO:0000313" key="1">
    <source>
        <dbReference type="EMBL" id="KND97038.1"/>
    </source>
</evidence>
<dbReference type="EMBL" id="LGST01000046">
    <property type="protein sequence ID" value="KND97038.1"/>
    <property type="molecule type" value="Genomic_DNA"/>
</dbReference>
<name>A0A0L0NSN1_CANAR</name>
<evidence type="ECO:0000313" key="2">
    <source>
        <dbReference type="Proteomes" id="UP000037122"/>
    </source>
</evidence>
<accession>A0A0L0NSN1</accession>
<dbReference type="Proteomes" id="UP000037122">
    <property type="component" value="Unassembled WGS sequence"/>
</dbReference>
<comment type="caution">
    <text evidence="1">The sequence shown here is derived from an EMBL/GenBank/DDBJ whole genome shotgun (WGS) entry which is preliminary data.</text>
</comment>
<gene>
    <name evidence="1" type="ORF">QG37_06586</name>
</gene>